<dbReference type="RefSeq" id="WP_173225084.1">
    <property type="nucleotide sequence ID" value="NZ_CP048104.1"/>
</dbReference>
<feature type="binding site" evidence="5">
    <location>
        <position position="195"/>
    </location>
    <ligand>
        <name>ATP</name>
        <dbReference type="ChEBI" id="CHEBI:30616"/>
    </ligand>
</feature>
<dbReference type="FunFam" id="3.30.470.20:FF:000029">
    <property type="entry name" value="N5-carboxyaminoimidazole ribonucleotide synthase"/>
    <property type="match status" value="1"/>
</dbReference>
<evidence type="ECO:0000256" key="3">
    <source>
        <dbReference type="ARBA" id="ARBA00022755"/>
    </source>
</evidence>
<evidence type="ECO:0000259" key="7">
    <source>
        <dbReference type="PROSITE" id="PS50975"/>
    </source>
</evidence>
<dbReference type="SUPFAM" id="SSF56059">
    <property type="entry name" value="Glutathione synthetase ATP-binding domain-like"/>
    <property type="match status" value="1"/>
</dbReference>
<feature type="binding site" evidence="5">
    <location>
        <position position="111"/>
    </location>
    <ligand>
        <name>ATP</name>
        <dbReference type="ChEBI" id="CHEBI:30616"/>
    </ligand>
</feature>
<keyword evidence="1 5" id="KW-0436">Ligase</keyword>
<comment type="catalytic activity">
    <reaction evidence="5 6">
        <text>5-amino-1-(5-phospho-beta-D-ribosyl)imidazole + hydrogencarbonate + ATP = 5-carboxyamino-1-(5-phospho-D-ribosyl)imidazole + ADP + phosphate + 2 H(+)</text>
        <dbReference type="Rhea" id="RHEA:19317"/>
        <dbReference type="ChEBI" id="CHEBI:15378"/>
        <dbReference type="ChEBI" id="CHEBI:17544"/>
        <dbReference type="ChEBI" id="CHEBI:30616"/>
        <dbReference type="ChEBI" id="CHEBI:43474"/>
        <dbReference type="ChEBI" id="CHEBI:58730"/>
        <dbReference type="ChEBI" id="CHEBI:137981"/>
        <dbReference type="ChEBI" id="CHEBI:456216"/>
        <dbReference type="EC" id="6.3.4.18"/>
    </reaction>
</comment>
<dbReference type="PANTHER" id="PTHR11609:SF5">
    <property type="entry name" value="PHOSPHORIBOSYLAMINOIMIDAZOLE CARBOXYLASE"/>
    <property type="match status" value="1"/>
</dbReference>
<dbReference type="KEGG" id="kpul:GXN76_02580"/>
<dbReference type="NCBIfam" id="TIGR01161">
    <property type="entry name" value="purK"/>
    <property type="match status" value="1"/>
</dbReference>
<evidence type="ECO:0000256" key="6">
    <source>
        <dbReference type="RuleBase" id="RU361200"/>
    </source>
</evidence>
<dbReference type="EC" id="6.3.4.18" evidence="5 6"/>
<comment type="function">
    <text evidence="6">Catalyzes the ATP-dependent conversion of 5-aminoimidazole ribonucleotide (AIR) and HCO(3)- to N5-carboxyaminoimidazole ribonucleotide (N5-CAIR).</text>
</comment>
<sequence length="394" mass="43708">MKRKSEQPILPGGTIGILGGGQLGRMLALEGKRMGYRIMILDPSPDCPAGEVADHHIVADYQDDLAAKQLIQMADVTTYEFENIDLGIVEELERRSYLPQGHQLLAVTRHRLQEKKVLKQGNIPVAPYAEVRNLDDLRTGLKQLGTPAVLKTVTGGYDGKGQWLIRTPEQGKEALQDVQEGQVRILEGYIPFVKEISVVVARSVQGDIRCFTPVENIHRNHILHMTIAPARVEPGVLEEAQELAKQVAKRLQVVGLLAVEMFLLKDQRLLVNELAPRPHNSGHFTYDACTVSQFEQHLRCICGLPLGSPRLLSPAVMVNILGEHVSPLMKHLPDLPGEAKLHLYGKKERKKGRKMGHVTFLGDSVDMMINEVNNLGIWGQEVKQKGQGDGVFSP</sequence>
<evidence type="ECO:0000313" key="8">
    <source>
        <dbReference type="EMBL" id="QKG85860.1"/>
    </source>
</evidence>
<dbReference type="GO" id="GO:0046872">
    <property type="term" value="F:metal ion binding"/>
    <property type="evidence" value="ECO:0007669"/>
    <property type="project" value="InterPro"/>
</dbReference>
<evidence type="ECO:0000256" key="2">
    <source>
        <dbReference type="ARBA" id="ARBA00022741"/>
    </source>
</evidence>
<accession>A0A7D3Y288</accession>
<comment type="similarity">
    <text evidence="5 6">Belongs to the PurK/PurT family.</text>
</comment>
<proteinExistence type="inferred from homology"/>
<dbReference type="InterPro" id="IPR054350">
    <property type="entry name" value="PurT/PurK_preATP-grasp"/>
</dbReference>
<dbReference type="SUPFAM" id="SSF51246">
    <property type="entry name" value="Rudiment single hybrid motif"/>
    <property type="match status" value="1"/>
</dbReference>
<keyword evidence="3 5" id="KW-0658">Purine biosynthesis</keyword>
<comment type="pathway">
    <text evidence="5 6">Purine metabolism; IMP biosynthesis via de novo pathway; 5-amino-1-(5-phospho-D-ribosyl)imidazole-4-carboxylate from 5-amino-1-(5-phospho-D-ribosyl)imidazole (N5-CAIR route): step 1/2.</text>
</comment>
<dbReference type="InterPro" id="IPR003135">
    <property type="entry name" value="ATP-grasp_carboxylate-amine"/>
</dbReference>
<feature type="binding site" evidence="5">
    <location>
        <begin position="156"/>
        <end position="162"/>
    </location>
    <ligand>
        <name>ATP</name>
        <dbReference type="ChEBI" id="CHEBI:30616"/>
    </ligand>
</feature>
<feature type="binding site" evidence="5">
    <location>
        <begin position="187"/>
        <end position="190"/>
    </location>
    <ligand>
        <name>ATP</name>
        <dbReference type="ChEBI" id="CHEBI:30616"/>
    </ligand>
</feature>
<reference evidence="8 9" key="1">
    <citation type="submission" date="2020-01" db="EMBL/GenBank/DDBJ databases">
        <authorList>
            <person name="Gulvik C.A."/>
            <person name="Batra D.G."/>
        </authorList>
    </citation>
    <scope>NUCLEOTIDE SEQUENCE [LARGE SCALE GENOMIC DNA]</scope>
    <source>
        <strain evidence="8 9">W9323</strain>
    </source>
</reference>
<dbReference type="FunFam" id="3.40.50.20:FF:000016">
    <property type="entry name" value="N5-carboxyaminoimidazole ribonucleotide synthase"/>
    <property type="match status" value="1"/>
</dbReference>
<evidence type="ECO:0000256" key="1">
    <source>
        <dbReference type="ARBA" id="ARBA00022598"/>
    </source>
</evidence>
<dbReference type="Pfam" id="PF02222">
    <property type="entry name" value="ATP-grasp"/>
    <property type="match status" value="1"/>
</dbReference>
<feature type="binding site" evidence="5">
    <location>
        <position position="218"/>
    </location>
    <ligand>
        <name>ATP</name>
        <dbReference type="ChEBI" id="CHEBI:30616"/>
    </ligand>
</feature>
<dbReference type="GO" id="GO:0006189">
    <property type="term" value="P:'de novo' IMP biosynthetic process"/>
    <property type="evidence" value="ECO:0007669"/>
    <property type="project" value="UniProtKB-UniRule"/>
</dbReference>
<dbReference type="SUPFAM" id="SSF52440">
    <property type="entry name" value="PreATP-grasp domain"/>
    <property type="match status" value="1"/>
</dbReference>
<protein>
    <recommendedName>
        <fullName evidence="5 6">N5-carboxyaminoimidazole ribonucleotide synthase</fullName>
        <shortName evidence="5 6">N5-CAIR synthase</shortName>
        <ecNumber evidence="5 6">6.3.4.18</ecNumber>
    </recommendedName>
    <alternativeName>
        <fullName evidence="5 6">5-(carboxyamino)imidazole ribonucleotide synthetase</fullName>
    </alternativeName>
</protein>
<dbReference type="NCBIfam" id="NF004675">
    <property type="entry name" value="PRK06019.1-1"/>
    <property type="match status" value="1"/>
</dbReference>
<dbReference type="InterPro" id="IPR040686">
    <property type="entry name" value="PurK_C"/>
</dbReference>
<dbReference type="Gene3D" id="3.30.1490.20">
    <property type="entry name" value="ATP-grasp fold, A domain"/>
    <property type="match status" value="1"/>
</dbReference>
<dbReference type="InterPro" id="IPR013815">
    <property type="entry name" value="ATP_grasp_subdomain_1"/>
</dbReference>
<dbReference type="EMBL" id="CP048104">
    <property type="protein sequence ID" value="QKG85860.1"/>
    <property type="molecule type" value="Genomic_DNA"/>
</dbReference>
<feature type="domain" description="ATP-grasp" evidence="7">
    <location>
        <begin position="115"/>
        <end position="302"/>
    </location>
</feature>
<dbReference type="GO" id="GO:0034028">
    <property type="term" value="F:5-(carboxyamino)imidazole ribonucleotide synthase activity"/>
    <property type="evidence" value="ECO:0007669"/>
    <property type="project" value="UniProtKB-UniRule"/>
</dbReference>
<dbReference type="PROSITE" id="PS50975">
    <property type="entry name" value="ATP_GRASP"/>
    <property type="match status" value="1"/>
</dbReference>
<keyword evidence="4 5" id="KW-0067">ATP-binding</keyword>
<dbReference type="UniPathway" id="UPA00074">
    <property type="reaction ID" value="UER00942"/>
</dbReference>
<comment type="subunit">
    <text evidence="5 6">Homodimer.</text>
</comment>
<dbReference type="AlphaFoldDB" id="A0A7D3Y288"/>
<dbReference type="GO" id="GO:0005829">
    <property type="term" value="C:cytosol"/>
    <property type="evidence" value="ECO:0007669"/>
    <property type="project" value="TreeGrafter"/>
</dbReference>
<gene>
    <name evidence="5 6 8" type="primary">purK</name>
    <name evidence="8" type="ORF">GXN76_02580</name>
</gene>
<dbReference type="Pfam" id="PF17769">
    <property type="entry name" value="PurK_C"/>
    <property type="match status" value="1"/>
</dbReference>
<dbReference type="InterPro" id="IPR005875">
    <property type="entry name" value="PurK"/>
</dbReference>
<dbReference type="NCBIfam" id="NF004676">
    <property type="entry name" value="PRK06019.1-2"/>
    <property type="match status" value="1"/>
</dbReference>
<organism evidence="8 9">
    <name type="scientific">Kroppenstedtia pulmonis</name>
    <dbReference type="NCBI Taxonomy" id="1380685"/>
    <lineage>
        <taxon>Bacteria</taxon>
        <taxon>Bacillati</taxon>
        <taxon>Bacillota</taxon>
        <taxon>Bacilli</taxon>
        <taxon>Bacillales</taxon>
        <taxon>Thermoactinomycetaceae</taxon>
        <taxon>Kroppenstedtia</taxon>
    </lineage>
</organism>
<evidence type="ECO:0000256" key="4">
    <source>
        <dbReference type="ARBA" id="ARBA00022840"/>
    </source>
</evidence>
<feature type="binding site" evidence="5">
    <location>
        <position position="151"/>
    </location>
    <ligand>
        <name>ATP</name>
        <dbReference type="ChEBI" id="CHEBI:30616"/>
    </ligand>
</feature>
<dbReference type="InterPro" id="IPR011761">
    <property type="entry name" value="ATP-grasp"/>
</dbReference>
<dbReference type="Pfam" id="PF22660">
    <property type="entry name" value="RS_preATP-grasp-like"/>
    <property type="match status" value="1"/>
</dbReference>
<name>A0A7D3Y288_9BACL</name>
<dbReference type="Proteomes" id="UP000503088">
    <property type="component" value="Chromosome"/>
</dbReference>
<dbReference type="FunFam" id="3.30.1490.20:FF:000015">
    <property type="entry name" value="N5-carboxyaminoimidazole ribonucleotide synthase"/>
    <property type="match status" value="1"/>
</dbReference>
<dbReference type="GO" id="GO:0005524">
    <property type="term" value="F:ATP binding"/>
    <property type="evidence" value="ECO:0007669"/>
    <property type="project" value="UniProtKB-UniRule"/>
</dbReference>
<evidence type="ECO:0000256" key="5">
    <source>
        <dbReference type="HAMAP-Rule" id="MF_01928"/>
    </source>
</evidence>
<keyword evidence="9" id="KW-1185">Reference proteome</keyword>
<dbReference type="GO" id="GO:0004638">
    <property type="term" value="F:phosphoribosylaminoimidazole carboxylase activity"/>
    <property type="evidence" value="ECO:0007669"/>
    <property type="project" value="InterPro"/>
</dbReference>
<comment type="function">
    <text evidence="5">Catalyzes the ATP-dependent conversion of 5-aminoimidazole ribonucleotide (AIR) and HCO(3)(-) to N5-carboxyaminoimidazole ribonucleotide (N5-CAIR).</text>
</comment>
<dbReference type="PANTHER" id="PTHR11609">
    <property type="entry name" value="PURINE BIOSYNTHESIS PROTEIN 6/7, PUR6/7"/>
    <property type="match status" value="1"/>
</dbReference>
<evidence type="ECO:0000313" key="9">
    <source>
        <dbReference type="Proteomes" id="UP000503088"/>
    </source>
</evidence>
<dbReference type="InterPro" id="IPR016185">
    <property type="entry name" value="PreATP-grasp_dom_sf"/>
</dbReference>
<dbReference type="Gene3D" id="3.30.470.20">
    <property type="entry name" value="ATP-grasp fold, B domain"/>
    <property type="match status" value="1"/>
</dbReference>
<feature type="binding site" evidence="5">
    <location>
        <begin position="272"/>
        <end position="273"/>
    </location>
    <ligand>
        <name>ATP</name>
        <dbReference type="ChEBI" id="CHEBI:30616"/>
    </ligand>
</feature>
<dbReference type="NCBIfam" id="NF004679">
    <property type="entry name" value="PRK06019.1-5"/>
    <property type="match status" value="1"/>
</dbReference>
<dbReference type="HAMAP" id="MF_01928">
    <property type="entry name" value="PurK"/>
    <property type="match status" value="1"/>
</dbReference>
<dbReference type="InterPro" id="IPR011054">
    <property type="entry name" value="Rudment_hybrid_motif"/>
</dbReference>
<dbReference type="Gene3D" id="3.40.50.20">
    <property type="match status" value="1"/>
</dbReference>
<keyword evidence="2 5" id="KW-0547">Nucleotide-binding</keyword>